<reference evidence="1 2" key="1">
    <citation type="journal article" date="2019" name="Int. J. Syst. Evol. Microbiol.">
        <title>The Global Catalogue of Microorganisms (GCM) 10K type strain sequencing project: providing services to taxonomists for standard genome sequencing and annotation.</title>
        <authorList>
            <consortium name="The Broad Institute Genomics Platform"/>
            <consortium name="The Broad Institute Genome Sequencing Center for Infectious Disease"/>
            <person name="Wu L."/>
            <person name="Ma J."/>
        </authorList>
    </citation>
    <scope>NUCLEOTIDE SEQUENCE [LARGE SCALE GENOMIC DNA]</scope>
    <source>
        <strain evidence="1 2">JCM 12389</strain>
    </source>
</reference>
<dbReference type="RefSeq" id="WP_343839153.1">
    <property type="nucleotide sequence ID" value="NZ_BAAADO010000003.1"/>
</dbReference>
<accession>A0ABN1B396</accession>
<sequence length="187" mass="21749">MGKKDTQKMIQIVSDFISELSDEQFTNLINGNAIIEYKTNYKNSFDQIKASVQQGQSMREVEKCFKGMLKKDIMAFCKDSRIDFRKKDTKKELYHKIAVHFDIKRSTKPDEKDFKALIKEFEQCTDVKEAVEFLSEAGELRTKEDLIRFANVLDVHIRPKEKKADIIHRIAESVVGSRIRAQVIKNV</sequence>
<evidence type="ECO:0000313" key="1">
    <source>
        <dbReference type="EMBL" id="GAA0489308.1"/>
    </source>
</evidence>
<comment type="caution">
    <text evidence="1">The sequence shown here is derived from an EMBL/GenBank/DDBJ whole genome shotgun (WGS) entry which is preliminary data.</text>
</comment>
<evidence type="ECO:0000313" key="2">
    <source>
        <dbReference type="Proteomes" id="UP001500880"/>
    </source>
</evidence>
<proteinExistence type="predicted"/>
<dbReference type="Proteomes" id="UP001500880">
    <property type="component" value="Unassembled WGS sequence"/>
</dbReference>
<protein>
    <submittedName>
        <fullName evidence="1">Uncharacterized protein</fullName>
    </submittedName>
</protein>
<dbReference type="EMBL" id="BAAADO010000003">
    <property type="protein sequence ID" value="GAA0489308.1"/>
    <property type="molecule type" value="Genomic_DNA"/>
</dbReference>
<name>A0ABN1B396_9BACI</name>
<organism evidence="1 2">
    <name type="scientific">Salinibacillus aidingensis</name>
    <dbReference type="NCBI Taxonomy" id="237684"/>
    <lineage>
        <taxon>Bacteria</taxon>
        <taxon>Bacillati</taxon>
        <taxon>Bacillota</taxon>
        <taxon>Bacilli</taxon>
        <taxon>Bacillales</taxon>
        <taxon>Bacillaceae</taxon>
        <taxon>Salinibacillus</taxon>
    </lineage>
</organism>
<keyword evidence="2" id="KW-1185">Reference proteome</keyword>
<gene>
    <name evidence="1" type="ORF">GCM10008986_13910</name>
</gene>